<organism evidence="1 2">
    <name type="scientific">Deinococcus xianganensis</name>
    <dbReference type="NCBI Taxonomy" id="1507289"/>
    <lineage>
        <taxon>Bacteria</taxon>
        <taxon>Thermotogati</taxon>
        <taxon>Deinococcota</taxon>
        <taxon>Deinococci</taxon>
        <taxon>Deinococcales</taxon>
        <taxon>Deinococcaceae</taxon>
        <taxon>Deinococcus</taxon>
    </lineage>
</organism>
<evidence type="ECO:0000313" key="1">
    <source>
        <dbReference type="EMBL" id="MXV21893.1"/>
    </source>
</evidence>
<reference evidence="1 2" key="1">
    <citation type="submission" date="2019-11" db="EMBL/GenBank/DDBJ databases">
        <title>Genome sequence of Deinococcus xianganensis Y35, AI-2 producing algicidal bacterium, isolated from lake water.</title>
        <authorList>
            <person name="Li Y."/>
        </authorList>
    </citation>
    <scope>NUCLEOTIDE SEQUENCE [LARGE SCALE GENOMIC DNA]</scope>
    <source>
        <strain evidence="1 2">Y35</strain>
    </source>
</reference>
<protein>
    <submittedName>
        <fullName evidence="1">Uncharacterized protein</fullName>
    </submittedName>
</protein>
<accession>A0A6I4YXQ7</accession>
<dbReference type="EMBL" id="WVHK01000146">
    <property type="protein sequence ID" value="MXV21893.1"/>
    <property type="molecule type" value="Genomic_DNA"/>
</dbReference>
<keyword evidence="2" id="KW-1185">Reference proteome</keyword>
<dbReference type="AlphaFoldDB" id="A0A6I4YXQ7"/>
<dbReference type="Proteomes" id="UP000430519">
    <property type="component" value="Unassembled WGS sequence"/>
</dbReference>
<proteinExistence type="predicted"/>
<comment type="caution">
    <text evidence="1">The sequence shown here is derived from an EMBL/GenBank/DDBJ whole genome shotgun (WGS) entry which is preliminary data.</text>
</comment>
<gene>
    <name evidence="1" type="ORF">GLX28_19920</name>
</gene>
<sequence length="128" mass="14587">MSGRWADLHPVQRNYALALEEVKRVAVDVAFVQDLITLRFDHGDCTEQEWAELMDQADEELGLNAARAARDQALSALLVWGRTHTAQLRQVFAHRFTPDELAALDRIFDVFTRRGEVARMLLRLKVAA</sequence>
<evidence type="ECO:0000313" key="2">
    <source>
        <dbReference type="Proteomes" id="UP000430519"/>
    </source>
</evidence>
<name>A0A6I4YXQ7_9DEIO</name>
<dbReference type="RefSeq" id="WP_160982441.1">
    <property type="nucleotide sequence ID" value="NZ_WVHK01000146.1"/>
</dbReference>